<keyword evidence="2" id="KW-0805">Transcription regulation</keyword>
<gene>
    <name evidence="6" type="ORF">BVE84_10090</name>
    <name evidence="7" type="ORF">BVE86_08675</name>
</gene>
<organism evidence="7 8">
    <name type="scientific">Streptococcus azizii</name>
    <dbReference type="NCBI Taxonomy" id="1579424"/>
    <lineage>
        <taxon>Bacteria</taxon>
        <taxon>Bacillati</taxon>
        <taxon>Bacillota</taxon>
        <taxon>Bacilli</taxon>
        <taxon>Lactobacillales</taxon>
        <taxon>Streptococcaceae</taxon>
        <taxon>Streptococcus</taxon>
    </lineage>
</organism>
<evidence type="ECO:0000313" key="7">
    <source>
        <dbReference type="EMBL" id="ONK26002.1"/>
    </source>
</evidence>
<sequence length="261" mass="30088">MIPDFSTFLTIGQLAKLSDVHIKALRYYESIGILKPSYVNPENSYRYYSHSHITYVQVIKICAQYGLPLKDFGMFLLEGQQIDMAAILTTAQEELAKRAKELADNQDLLASLQAQLELSSQIDQKRDQHLTQHAEDYLLFPFSGDMLSYSYYEAIQKNLPLLEEREASYGNRIGCYYSYENGLWQQRLAIKVRECQKEQAGEHYLCLTQYHLHAQHLQADAIATELDTLAKEGVKKVLVLETFESPLKLENPHLEVRYVVE</sequence>
<comment type="caution">
    <text evidence="7">The sequence shown here is derived from an EMBL/GenBank/DDBJ whole genome shotgun (WGS) entry which is preliminary data.</text>
</comment>
<dbReference type="EMBL" id="MSPR01000033">
    <property type="protein sequence ID" value="ONK25584.1"/>
    <property type="molecule type" value="Genomic_DNA"/>
</dbReference>
<evidence type="ECO:0000256" key="1">
    <source>
        <dbReference type="ARBA" id="ARBA00022491"/>
    </source>
</evidence>
<feature type="domain" description="HTH merR-type" evidence="5">
    <location>
        <begin position="8"/>
        <end position="78"/>
    </location>
</feature>
<reference evidence="8 9" key="1">
    <citation type="submission" date="2016-12" db="EMBL/GenBank/DDBJ databases">
        <authorList>
            <person name="Gulvik C.A."/>
        </authorList>
    </citation>
    <scope>NUCLEOTIDE SEQUENCE [LARGE SCALE GENOMIC DNA]</scope>
    <source>
        <strain evidence="6 9">12-5202</strain>
        <strain evidence="7 8">12-5291</strain>
    </source>
</reference>
<evidence type="ECO:0000259" key="5">
    <source>
        <dbReference type="PROSITE" id="PS50937"/>
    </source>
</evidence>
<keyword evidence="9" id="KW-1185">Reference proteome</keyword>
<dbReference type="Pfam" id="PF00376">
    <property type="entry name" value="MerR"/>
    <property type="match status" value="1"/>
</dbReference>
<evidence type="ECO:0000256" key="4">
    <source>
        <dbReference type="ARBA" id="ARBA00023163"/>
    </source>
</evidence>
<dbReference type="Proteomes" id="UP000188946">
    <property type="component" value="Unassembled WGS sequence"/>
</dbReference>
<dbReference type="GO" id="GO:0003677">
    <property type="term" value="F:DNA binding"/>
    <property type="evidence" value="ECO:0007669"/>
    <property type="project" value="UniProtKB-KW"/>
</dbReference>
<protein>
    <recommendedName>
        <fullName evidence="5">HTH merR-type domain-containing protein</fullName>
    </recommendedName>
</protein>
<dbReference type="SMART" id="SM00422">
    <property type="entry name" value="HTH_MERR"/>
    <property type="match status" value="1"/>
</dbReference>
<evidence type="ECO:0000313" key="9">
    <source>
        <dbReference type="Proteomes" id="UP000188946"/>
    </source>
</evidence>
<evidence type="ECO:0000256" key="2">
    <source>
        <dbReference type="ARBA" id="ARBA00023015"/>
    </source>
</evidence>
<accession>A0AB36JRP5</accession>
<dbReference type="SUPFAM" id="SSF46955">
    <property type="entry name" value="Putative DNA-binding domain"/>
    <property type="match status" value="1"/>
</dbReference>
<dbReference type="PROSITE" id="PS50937">
    <property type="entry name" value="HTH_MERR_2"/>
    <property type="match status" value="1"/>
</dbReference>
<dbReference type="InterPro" id="IPR009061">
    <property type="entry name" value="DNA-bd_dom_put_sf"/>
</dbReference>
<dbReference type="GO" id="GO:0003700">
    <property type="term" value="F:DNA-binding transcription factor activity"/>
    <property type="evidence" value="ECO:0007669"/>
    <property type="project" value="InterPro"/>
</dbReference>
<dbReference type="InterPro" id="IPR000551">
    <property type="entry name" value="MerR-type_HTH_dom"/>
</dbReference>
<evidence type="ECO:0000256" key="3">
    <source>
        <dbReference type="ARBA" id="ARBA00023125"/>
    </source>
</evidence>
<evidence type="ECO:0000313" key="6">
    <source>
        <dbReference type="EMBL" id="ONK25584.1"/>
    </source>
</evidence>
<proteinExistence type="predicted"/>
<keyword evidence="1" id="KW-0678">Repressor</keyword>
<evidence type="ECO:0000313" key="8">
    <source>
        <dbReference type="Proteomes" id="UP000188600"/>
    </source>
</evidence>
<keyword evidence="3" id="KW-0238">DNA-binding</keyword>
<dbReference type="AlphaFoldDB" id="A0AB36JRP5"/>
<dbReference type="PROSITE" id="PS00552">
    <property type="entry name" value="HTH_MERR_1"/>
    <property type="match status" value="1"/>
</dbReference>
<keyword evidence="4" id="KW-0804">Transcription</keyword>
<dbReference type="RefSeq" id="WP_076996868.1">
    <property type="nucleotide sequence ID" value="NZ_MSPR01000033.1"/>
</dbReference>
<dbReference type="EMBL" id="MSPT01000019">
    <property type="protein sequence ID" value="ONK26002.1"/>
    <property type="molecule type" value="Genomic_DNA"/>
</dbReference>
<name>A0AB36JRP5_9STRE</name>
<dbReference type="PANTHER" id="PTHR30204">
    <property type="entry name" value="REDOX-CYCLING DRUG-SENSING TRANSCRIPTIONAL ACTIVATOR SOXR"/>
    <property type="match status" value="1"/>
</dbReference>
<dbReference type="PANTHER" id="PTHR30204:SF69">
    <property type="entry name" value="MERR-FAMILY TRANSCRIPTIONAL REGULATOR"/>
    <property type="match status" value="1"/>
</dbReference>
<dbReference type="Gene3D" id="1.10.1660.10">
    <property type="match status" value="1"/>
</dbReference>
<dbReference type="Proteomes" id="UP000188600">
    <property type="component" value="Unassembled WGS sequence"/>
</dbReference>
<dbReference type="InterPro" id="IPR047057">
    <property type="entry name" value="MerR_fam"/>
</dbReference>